<dbReference type="AlphaFoldDB" id="A0AAI8N1H4"/>
<keyword evidence="2" id="KW-1185">Reference proteome</keyword>
<gene>
    <name evidence="1" type="ORF">CWD84_17935</name>
</gene>
<evidence type="ECO:0000313" key="1">
    <source>
        <dbReference type="EMBL" id="AUJ78553.1"/>
    </source>
</evidence>
<protein>
    <submittedName>
        <fullName evidence="1">Uncharacterized protein</fullName>
    </submittedName>
</protein>
<sequence>MQEVCQLLKPVKSMFLFYTVRQFDTGVSFCLDLYPFVSFSGIQKRPDITRSLTMIDVFISSEIF</sequence>
<proteinExistence type="predicted"/>
<evidence type="ECO:0000313" key="2">
    <source>
        <dbReference type="Proteomes" id="UP000234366"/>
    </source>
</evidence>
<reference evidence="1 2" key="1">
    <citation type="submission" date="2017-11" db="EMBL/GenBank/DDBJ databases">
        <title>Genome sequence and genome mining of multiple bioactive secondary metabolites from a deep sea-derived Bacillus siamensis SCSIO 05746.</title>
        <authorList>
            <person name="Pan H.-Q."/>
            <person name="Ju J.-H."/>
        </authorList>
    </citation>
    <scope>NUCLEOTIDE SEQUENCE [LARGE SCALE GENOMIC DNA]</scope>
    <source>
        <strain evidence="1 2">SCSIO 05746</strain>
    </source>
</reference>
<dbReference type="Proteomes" id="UP000234366">
    <property type="component" value="Chromosome"/>
</dbReference>
<dbReference type="EMBL" id="CP025001">
    <property type="protein sequence ID" value="AUJ78553.1"/>
    <property type="molecule type" value="Genomic_DNA"/>
</dbReference>
<name>A0AAI8N1H4_9BACI</name>
<accession>A0AAI8N1H4</accession>
<dbReference type="KEGG" id="bsia:CWD84_17935"/>
<organism evidence="1 2">
    <name type="scientific">Bacillus siamensis</name>
    <dbReference type="NCBI Taxonomy" id="659243"/>
    <lineage>
        <taxon>Bacteria</taxon>
        <taxon>Bacillati</taxon>
        <taxon>Bacillota</taxon>
        <taxon>Bacilli</taxon>
        <taxon>Bacillales</taxon>
        <taxon>Bacillaceae</taxon>
        <taxon>Bacillus</taxon>
        <taxon>Bacillus amyloliquefaciens group</taxon>
    </lineage>
</organism>